<sequence length="103" mass="11985">QVAKSKKLDVWEYEHWCSGSVISDKWVVTAAHCFGNITNPKPKDFRILAALGNARNHKKLYRLMIDCIIIYPYFTYNDRKKISQLPKARNKAASYRQFALSYA</sequence>
<dbReference type="OrthoDB" id="7552490at2759"/>
<dbReference type="InterPro" id="IPR018114">
    <property type="entry name" value="TRYPSIN_HIS"/>
</dbReference>
<dbReference type="AlphaFoldDB" id="A0A1V9XDU6"/>
<dbReference type="PROSITE" id="PS00134">
    <property type="entry name" value="TRYPSIN_HIS"/>
    <property type="match status" value="1"/>
</dbReference>
<evidence type="ECO:0000313" key="2">
    <source>
        <dbReference type="EMBL" id="OQR71512.1"/>
    </source>
</evidence>
<dbReference type="InterPro" id="IPR009003">
    <property type="entry name" value="Peptidase_S1_PA"/>
</dbReference>
<dbReference type="InterPro" id="IPR001254">
    <property type="entry name" value="Trypsin_dom"/>
</dbReference>
<dbReference type="GO" id="GO:0004252">
    <property type="term" value="F:serine-type endopeptidase activity"/>
    <property type="evidence" value="ECO:0007669"/>
    <property type="project" value="InterPro"/>
</dbReference>
<feature type="non-terminal residue" evidence="2">
    <location>
        <position position="1"/>
    </location>
</feature>
<dbReference type="InParanoid" id="A0A1V9XDU6"/>
<dbReference type="SUPFAM" id="SSF50494">
    <property type="entry name" value="Trypsin-like serine proteases"/>
    <property type="match status" value="1"/>
</dbReference>
<proteinExistence type="predicted"/>
<keyword evidence="3" id="KW-1185">Reference proteome</keyword>
<name>A0A1V9XDU6_9ACAR</name>
<gene>
    <name evidence="2" type="ORF">BIW11_10947</name>
</gene>
<protein>
    <recommendedName>
        <fullName evidence="1">Peptidase S1 domain-containing protein</fullName>
    </recommendedName>
</protein>
<dbReference type="Gene3D" id="2.40.10.120">
    <property type="match status" value="1"/>
</dbReference>
<evidence type="ECO:0000259" key="1">
    <source>
        <dbReference type="Pfam" id="PF00089"/>
    </source>
</evidence>
<organism evidence="2 3">
    <name type="scientific">Tropilaelaps mercedesae</name>
    <dbReference type="NCBI Taxonomy" id="418985"/>
    <lineage>
        <taxon>Eukaryota</taxon>
        <taxon>Metazoa</taxon>
        <taxon>Ecdysozoa</taxon>
        <taxon>Arthropoda</taxon>
        <taxon>Chelicerata</taxon>
        <taxon>Arachnida</taxon>
        <taxon>Acari</taxon>
        <taxon>Parasitiformes</taxon>
        <taxon>Mesostigmata</taxon>
        <taxon>Gamasina</taxon>
        <taxon>Dermanyssoidea</taxon>
        <taxon>Laelapidae</taxon>
        <taxon>Tropilaelaps</taxon>
    </lineage>
</organism>
<feature type="domain" description="Peptidase S1" evidence="1">
    <location>
        <begin position="14"/>
        <end position="56"/>
    </location>
</feature>
<evidence type="ECO:0000313" key="3">
    <source>
        <dbReference type="Proteomes" id="UP000192247"/>
    </source>
</evidence>
<dbReference type="GO" id="GO:0006508">
    <property type="term" value="P:proteolysis"/>
    <property type="evidence" value="ECO:0007669"/>
    <property type="project" value="InterPro"/>
</dbReference>
<comment type="caution">
    <text evidence="2">The sequence shown here is derived from an EMBL/GenBank/DDBJ whole genome shotgun (WGS) entry which is preliminary data.</text>
</comment>
<accession>A0A1V9XDU6</accession>
<dbReference type="EMBL" id="MNPL01014395">
    <property type="protein sequence ID" value="OQR71512.1"/>
    <property type="molecule type" value="Genomic_DNA"/>
</dbReference>
<dbReference type="Proteomes" id="UP000192247">
    <property type="component" value="Unassembled WGS sequence"/>
</dbReference>
<dbReference type="Pfam" id="PF00089">
    <property type="entry name" value="Trypsin"/>
    <property type="match status" value="1"/>
</dbReference>
<reference evidence="2 3" key="1">
    <citation type="journal article" date="2017" name="Gigascience">
        <title>Draft genome of the honey bee ectoparasitic mite, Tropilaelaps mercedesae, is shaped by the parasitic life history.</title>
        <authorList>
            <person name="Dong X."/>
            <person name="Armstrong S.D."/>
            <person name="Xia D."/>
            <person name="Makepeace B.L."/>
            <person name="Darby A.C."/>
            <person name="Kadowaki T."/>
        </authorList>
    </citation>
    <scope>NUCLEOTIDE SEQUENCE [LARGE SCALE GENOMIC DNA]</scope>
    <source>
        <strain evidence="2">Wuxi-XJTLU</strain>
    </source>
</reference>